<keyword evidence="14" id="KW-1185">Reference proteome</keyword>
<name>A0AAF0Z5D5_9MICO</name>
<feature type="active site" description="Proton donor" evidence="7">
    <location>
        <position position="167"/>
    </location>
</feature>
<dbReference type="Gene3D" id="3.40.50.880">
    <property type="match status" value="1"/>
</dbReference>
<dbReference type="InterPro" id="IPR013529">
    <property type="entry name" value="Glyco_hydro_42_N"/>
</dbReference>
<feature type="active site" description="Nucleophile" evidence="7">
    <location>
        <position position="320"/>
    </location>
</feature>
<evidence type="ECO:0000256" key="9">
    <source>
        <dbReference type="PIRSR" id="PIRSR001084-3"/>
    </source>
</evidence>
<dbReference type="KEGG" id="sbil:SANBI_000999"/>
<evidence type="ECO:0000256" key="2">
    <source>
        <dbReference type="ARBA" id="ARBA00005940"/>
    </source>
</evidence>
<accession>A0AAF0Z5D5</accession>
<dbReference type="InterPro" id="IPR013780">
    <property type="entry name" value="Glyco_hydro_b"/>
</dbReference>
<dbReference type="CDD" id="cd03143">
    <property type="entry name" value="A4_beta-galactosidase_middle_domain"/>
    <property type="match status" value="1"/>
</dbReference>
<keyword evidence="9" id="KW-0862">Zinc</keyword>
<keyword evidence="9" id="KW-0479">Metal-binding</keyword>
<comment type="similarity">
    <text evidence="2 6">Belongs to the glycosyl hydrolase 42 family.</text>
</comment>
<feature type="domain" description="Beta-galactosidase trimerisation" evidence="11">
    <location>
        <begin position="408"/>
        <end position="534"/>
    </location>
</feature>
<dbReference type="Pfam" id="PF02449">
    <property type="entry name" value="Glyco_hydro_42"/>
    <property type="match status" value="1"/>
</dbReference>
<dbReference type="Gene3D" id="2.60.40.1180">
    <property type="entry name" value="Golgi alpha-mannosidase II"/>
    <property type="match status" value="1"/>
</dbReference>
<feature type="binding site" evidence="8">
    <location>
        <position position="128"/>
    </location>
    <ligand>
        <name>substrate</name>
    </ligand>
</feature>
<evidence type="ECO:0000256" key="5">
    <source>
        <dbReference type="ARBA" id="ARBA00023295"/>
    </source>
</evidence>
<gene>
    <name evidence="13" type="ORF">SANBI_000999</name>
</gene>
<dbReference type="Gene3D" id="3.20.20.80">
    <property type="entry name" value="Glycosidases"/>
    <property type="match status" value="1"/>
</dbReference>
<evidence type="ECO:0000256" key="7">
    <source>
        <dbReference type="PIRSR" id="PIRSR001084-1"/>
    </source>
</evidence>
<feature type="binding site" evidence="8">
    <location>
        <position position="166"/>
    </location>
    <ligand>
        <name>substrate</name>
    </ligand>
</feature>
<organism evidence="13 14">
    <name type="scientific">Sanguibacter biliveldensis</name>
    <dbReference type="NCBI Taxonomy" id="3030830"/>
    <lineage>
        <taxon>Bacteria</taxon>
        <taxon>Bacillati</taxon>
        <taxon>Actinomycetota</taxon>
        <taxon>Actinomycetes</taxon>
        <taxon>Micrococcales</taxon>
        <taxon>Sanguibacteraceae</taxon>
        <taxon>Sanguibacter</taxon>
    </lineage>
</organism>
<sequence>MTDHASRAPDAATRPTLATLTDELGLLYGGDYNPEQWDRETWLEDARLMQAAGVNLVTVGVFSWALLEPRPGERSFGWLDEVLDLLHAHGIAVDLATPTASPPPWMGHLYPETLPVDRDGVRLTYGSRNQFSPSSEVYRSFARDITRDLVDRYVEHPAVRMWHVGNELGQVCHSDATALAFRTWLDERYGSLDGLNEAWGTTFWSQRYSRWEEVVPPRRAPYLINPTQELDFRRFTSDALRAVYREQRDIIRERDPRRPVTTNFMGFFPLVDYWSWAQDLDVVSDDAYPDPVDPTSLASAALTQDLMRSLGGGAPWLLMEQAVSAVNWRDHNVPKTPARMRLESLQAVAHGADGICFFQWRASRAGAERFHSAMLPHAGADTAVHRGVVGLGADLARLRPVVGGRSRATVAIAVDWSSWWAAEGEAGPTRRLRVVDEVRRWHRALWERGVAVDLVRPGDALGEYDLVLAPNLYLLDEPDAANLRAFVAGGGTLVLGPFSDVATRDAHVRPGRFPVQLADLVGASGEEWLPLDDHGLDVVSDLWAGPDGVLPGIAHVDSYVERLRLDGGEGADGTEGTQAAHGADGSGLTAEAVEAVVVASSSAPAGLSGAPVVVRRRSGAGRAWYVGALLPDAALDAVLAEVLRESGTLSALGTPAARLGVEAVRRGDLLFLLNHTGSPVSVPVGSTPLTDLLTSAVHRGSAVVPPVDVLVLTERPS</sequence>
<evidence type="ECO:0000256" key="4">
    <source>
        <dbReference type="ARBA" id="ARBA00022801"/>
    </source>
</evidence>
<dbReference type="Proteomes" id="UP001304340">
    <property type="component" value="Chromosome"/>
</dbReference>
<dbReference type="SUPFAM" id="SSF51445">
    <property type="entry name" value="(Trans)glycosidases"/>
    <property type="match status" value="1"/>
</dbReference>
<evidence type="ECO:0000256" key="8">
    <source>
        <dbReference type="PIRSR" id="PIRSR001084-2"/>
    </source>
</evidence>
<evidence type="ECO:0000256" key="1">
    <source>
        <dbReference type="ARBA" id="ARBA00001412"/>
    </source>
</evidence>
<dbReference type="AlphaFoldDB" id="A0AAF0Z5D5"/>
<dbReference type="InterPro" id="IPR029062">
    <property type="entry name" value="Class_I_gatase-like"/>
</dbReference>
<dbReference type="InterPro" id="IPR013738">
    <property type="entry name" value="Beta_galactosidase_Trimer"/>
</dbReference>
<evidence type="ECO:0000256" key="3">
    <source>
        <dbReference type="ARBA" id="ARBA00012756"/>
    </source>
</evidence>
<dbReference type="EC" id="3.2.1.23" evidence="3 6"/>
<dbReference type="Pfam" id="PF08533">
    <property type="entry name" value="Glyco_hydro_42C"/>
    <property type="match status" value="1"/>
</dbReference>
<evidence type="ECO:0000259" key="11">
    <source>
        <dbReference type="Pfam" id="PF08532"/>
    </source>
</evidence>
<dbReference type="InterPro" id="IPR013739">
    <property type="entry name" value="Beta_galactosidase_C"/>
</dbReference>
<dbReference type="SUPFAM" id="SSF52317">
    <property type="entry name" value="Class I glutamine amidotransferase-like"/>
    <property type="match status" value="1"/>
</dbReference>
<dbReference type="PIRSF" id="PIRSF001084">
    <property type="entry name" value="B-galactosidase"/>
    <property type="match status" value="1"/>
</dbReference>
<dbReference type="GO" id="GO:0004565">
    <property type="term" value="F:beta-galactosidase activity"/>
    <property type="evidence" value="ECO:0007669"/>
    <property type="project" value="UniProtKB-EC"/>
</dbReference>
<dbReference type="GO" id="GO:0009341">
    <property type="term" value="C:beta-galactosidase complex"/>
    <property type="evidence" value="ECO:0007669"/>
    <property type="project" value="InterPro"/>
</dbReference>
<feature type="domain" description="Beta-galactosidase C-terminal" evidence="12">
    <location>
        <begin position="660"/>
        <end position="713"/>
    </location>
</feature>
<dbReference type="PANTHER" id="PTHR36447">
    <property type="entry name" value="BETA-GALACTOSIDASE GANA"/>
    <property type="match status" value="1"/>
</dbReference>
<evidence type="ECO:0000313" key="13">
    <source>
        <dbReference type="EMBL" id="WPF83333.1"/>
    </source>
</evidence>
<dbReference type="PANTHER" id="PTHR36447:SF1">
    <property type="entry name" value="BETA-GALACTOSIDASE GANA"/>
    <property type="match status" value="1"/>
</dbReference>
<proteinExistence type="inferred from homology"/>
<feature type="domain" description="Glycoside hydrolase family 42 N-terminal" evidence="10">
    <location>
        <begin position="31"/>
        <end position="397"/>
    </location>
</feature>
<comment type="catalytic activity">
    <reaction evidence="1 6">
        <text>Hydrolysis of terminal non-reducing beta-D-galactose residues in beta-D-galactosides.</text>
        <dbReference type="EC" id="3.2.1.23"/>
    </reaction>
</comment>
<reference evidence="14" key="1">
    <citation type="submission" date="2023-11" db="EMBL/GenBank/DDBJ databases">
        <authorList>
            <person name="Helweg L.P."/>
            <person name="Kiel A."/>
            <person name="Hitz F."/>
            <person name="Ruckert-Reed C."/>
            <person name="Busche T."/>
            <person name="Kaltschmidt B."/>
            <person name="Kaltschmidt C."/>
        </authorList>
    </citation>
    <scope>NUCLEOTIDE SEQUENCE [LARGE SCALE GENOMIC DNA]</scope>
    <source>
        <strain evidence="14">4.1</strain>
    </source>
</reference>
<dbReference type="Pfam" id="PF08532">
    <property type="entry name" value="Glyco_hydro_42M"/>
    <property type="match status" value="1"/>
</dbReference>
<dbReference type="EMBL" id="CP138359">
    <property type="protein sequence ID" value="WPF83333.1"/>
    <property type="molecule type" value="Genomic_DNA"/>
</dbReference>
<dbReference type="InterPro" id="IPR017853">
    <property type="entry name" value="GH"/>
</dbReference>
<evidence type="ECO:0000259" key="12">
    <source>
        <dbReference type="Pfam" id="PF08533"/>
    </source>
</evidence>
<keyword evidence="5 6" id="KW-0326">Glycosidase</keyword>
<dbReference type="RefSeq" id="WP_319159515.1">
    <property type="nucleotide sequence ID" value="NZ_CP138359.1"/>
</dbReference>
<dbReference type="GO" id="GO:0046872">
    <property type="term" value="F:metal ion binding"/>
    <property type="evidence" value="ECO:0007669"/>
    <property type="project" value="UniProtKB-KW"/>
</dbReference>
<dbReference type="GO" id="GO:0006012">
    <property type="term" value="P:galactose metabolic process"/>
    <property type="evidence" value="ECO:0007669"/>
    <property type="project" value="InterPro"/>
</dbReference>
<evidence type="ECO:0000313" key="14">
    <source>
        <dbReference type="Proteomes" id="UP001304340"/>
    </source>
</evidence>
<evidence type="ECO:0000259" key="10">
    <source>
        <dbReference type="Pfam" id="PF02449"/>
    </source>
</evidence>
<feature type="binding site" evidence="8">
    <location>
        <position position="328"/>
    </location>
    <ligand>
        <name>substrate</name>
    </ligand>
</feature>
<feature type="binding site" evidence="9">
    <location>
        <position position="172"/>
    </location>
    <ligand>
        <name>Zn(2+)</name>
        <dbReference type="ChEBI" id="CHEBI:29105"/>
    </ligand>
</feature>
<protein>
    <recommendedName>
        <fullName evidence="3 6">Beta-galactosidase</fullName>
        <shortName evidence="6">Beta-gal</shortName>
        <ecNumber evidence="3 6">3.2.1.23</ecNumber>
    </recommendedName>
</protein>
<evidence type="ECO:0000256" key="6">
    <source>
        <dbReference type="PIRNR" id="PIRNR001084"/>
    </source>
</evidence>
<dbReference type="InterPro" id="IPR003476">
    <property type="entry name" value="Glyco_hydro_42"/>
</dbReference>
<keyword evidence="4 6" id="KW-0378">Hydrolase</keyword>